<accession>A0AAD8WN95</accession>
<organism evidence="2 3">
    <name type="scientific">Lolium multiflorum</name>
    <name type="common">Italian ryegrass</name>
    <name type="synonym">Lolium perenne subsp. multiflorum</name>
    <dbReference type="NCBI Taxonomy" id="4521"/>
    <lineage>
        <taxon>Eukaryota</taxon>
        <taxon>Viridiplantae</taxon>
        <taxon>Streptophyta</taxon>
        <taxon>Embryophyta</taxon>
        <taxon>Tracheophyta</taxon>
        <taxon>Spermatophyta</taxon>
        <taxon>Magnoliopsida</taxon>
        <taxon>Liliopsida</taxon>
        <taxon>Poales</taxon>
        <taxon>Poaceae</taxon>
        <taxon>BOP clade</taxon>
        <taxon>Pooideae</taxon>
        <taxon>Poodae</taxon>
        <taxon>Poeae</taxon>
        <taxon>Poeae Chloroplast Group 2 (Poeae type)</taxon>
        <taxon>Loliodinae</taxon>
        <taxon>Loliinae</taxon>
        <taxon>Lolium</taxon>
    </lineage>
</organism>
<protein>
    <submittedName>
        <fullName evidence="2">Uncharacterized protein</fullName>
    </submittedName>
</protein>
<feature type="region of interest" description="Disordered" evidence="1">
    <location>
        <begin position="220"/>
        <end position="245"/>
    </location>
</feature>
<evidence type="ECO:0000313" key="3">
    <source>
        <dbReference type="Proteomes" id="UP001231189"/>
    </source>
</evidence>
<name>A0AAD8WN95_LOLMU</name>
<evidence type="ECO:0000313" key="2">
    <source>
        <dbReference type="EMBL" id="KAK1666025.1"/>
    </source>
</evidence>
<dbReference type="Proteomes" id="UP001231189">
    <property type="component" value="Unassembled WGS sequence"/>
</dbReference>
<sequence length="245" mass="27920">MRGIPLPEGEIDAIVIVIELDFIGIIITIISTADTIISTADTIIFTAAPRHRSYIEKTPFPAKMREYSVITSAVNKSAKKPIEPEEQIKVIGNIEETGAIGYTLDDFKGISSCQHAINMEDDAKLVVEHQRRLIPKMKDVRGIEVDRAKVEAIEKMLSGMLKIVFDLEAPWSPTTRAKGFRRKIFKIPSWKKSRKKSRVRMKEKWRKFREYTRAPPSQALEWQRIRSTPRKAHGLAPEEESHVAS</sequence>
<reference evidence="2" key="1">
    <citation type="submission" date="2023-07" db="EMBL/GenBank/DDBJ databases">
        <title>A chromosome-level genome assembly of Lolium multiflorum.</title>
        <authorList>
            <person name="Chen Y."/>
            <person name="Copetti D."/>
            <person name="Kolliker R."/>
            <person name="Studer B."/>
        </authorList>
    </citation>
    <scope>NUCLEOTIDE SEQUENCE</scope>
    <source>
        <strain evidence="2">02402/16</strain>
        <tissue evidence="2">Leaf</tissue>
    </source>
</reference>
<keyword evidence="3" id="KW-1185">Reference proteome</keyword>
<dbReference type="AlphaFoldDB" id="A0AAD8WN95"/>
<comment type="caution">
    <text evidence="2">The sequence shown here is derived from an EMBL/GenBank/DDBJ whole genome shotgun (WGS) entry which is preliminary data.</text>
</comment>
<evidence type="ECO:0000256" key="1">
    <source>
        <dbReference type="SAM" id="MobiDB-lite"/>
    </source>
</evidence>
<dbReference type="EMBL" id="JAUUTY010000003">
    <property type="protein sequence ID" value="KAK1666025.1"/>
    <property type="molecule type" value="Genomic_DNA"/>
</dbReference>
<proteinExistence type="predicted"/>
<gene>
    <name evidence="2" type="ORF">QYE76_054184</name>
</gene>